<feature type="binding site" evidence="7 8">
    <location>
        <position position="10"/>
    </location>
    <ligand>
        <name>S-adenosyl-L-methionine</name>
        <dbReference type="ChEBI" id="CHEBI:59789"/>
    </ligand>
</feature>
<reference evidence="10" key="1">
    <citation type="journal article" date="2014" name="Int. J. Syst. Evol. Microbiol.">
        <title>Complete genome sequence of Corynebacterium casei LMG S-19264T (=DSM 44701T), isolated from a smear-ripened cheese.</title>
        <authorList>
            <consortium name="US DOE Joint Genome Institute (JGI-PGF)"/>
            <person name="Walter F."/>
            <person name="Albersmeier A."/>
            <person name="Kalinowski J."/>
            <person name="Ruckert C."/>
        </authorList>
    </citation>
    <scope>NUCLEOTIDE SEQUENCE</scope>
    <source>
        <strain evidence="10">CGMCC 1.12181</strain>
    </source>
</reference>
<protein>
    <recommendedName>
        <fullName evidence="7">Ribosomal RNA small subunit methyltransferase A</fullName>
        <ecNumber evidence="7">2.1.1.182</ecNumber>
    </recommendedName>
    <alternativeName>
        <fullName evidence="7">16S rRNA (adenine(1518)-N(6)/adenine(1519)-N(6))-dimethyltransferase</fullName>
    </alternativeName>
    <alternativeName>
        <fullName evidence="7">16S rRNA dimethyladenosine transferase</fullName>
    </alternativeName>
    <alternativeName>
        <fullName evidence="7">16S rRNA dimethylase</fullName>
    </alternativeName>
    <alternativeName>
        <fullName evidence="7">S-adenosylmethionine-6-N', N'-adenosyl(rRNA) dimethyltransferase</fullName>
    </alternativeName>
</protein>
<dbReference type="Proteomes" id="UP000605253">
    <property type="component" value="Unassembled WGS sequence"/>
</dbReference>
<comment type="similarity">
    <text evidence="7">Belongs to the class I-like SAM-binding methyltransferase superfamily. rRNA adenine N(6)-methyltransferase family. RsmA subfamily.</text>
</comment>
<evidence type="ECO:0000313" key="10">
    <source>
        <dbReference type="EMBL" id="GGG00935.1"/>
    </source>
</evidence>
<dbReference type="EC" id="2.1.1.182" evidence="7"/>
<dbReference type="InterPro" id="IPR011530">
    <property type="entry name" value="rRNA_adenine_dimethylase"/>
</dbReference>
<keyword evidence="1 7" id="KW-0963">Cytoplasm</keyword>
<evidence type="ECO:0000256" key="3">
    <source>
        <dbReference type="ARBA" id="ARBA00022603"/>
    </source>
</evidence>
<feature type="binding site" evidence="7 8">
    <location>
        <position position="83"/>
    </location>
    <ligand>
        <name>S-adenosyl-L-methionine</name>
        <dbReference type="ChEBI" id="CHEBI:59789"/>
    </ligand>
</feature>
<keyword evidence="3 7" id="KW-0489">Methyltransferase</keyword>
<dbReference type="AlphaFoldDB" id="A0A917CX27"/>
<dbReference type="PROSITE" id="PS01131">
    <property type="entry name" value="RRNA_A_DIMETH"/>
    <property type="match status" value="1"/>
</dbReference>
<feature type="binding site" evidence="7 8">
    <location>
        <position position="58"/>
    </location>
    <ligand>
        <name>S-adenosyl-L-methionine</name>
        <dbReference type="ChEBI" id="CHEBI:59789"/>
    </ligand>
</feature>
<name>A0A917CX27_9GAMM</name>
<dbReference type="GO" id="GO:0052908">
    <property type="term" value="F:16S rRNA (adenine(1518)-N(6)/adenine(1519)-N(6))-dimethyltransferase activity"/>
    <property type="evidence" value="ECO:0007669"/>
    <property type="project" value="UniProtKB-EC"/>
</dbReference>
<evidence type="ECO:0000256" key="6">
    <source>
        <dbReference type="ARBA" id="ARBA00022884"/>
    </source>
</evidence>
<keyword evidence="6 7" id="KW-0694">RNA-binding</keyword>
<feature type="domain" description="Ribosomal RNA adenine methylase transferase N-terminal" evidence="9">
    <location>
        <begin position="17"/>
        <end position="184"/>
    </location>
</feature>
<organism evidence="10 11">
    <name type="scientific">Marinicella pacifica</name>
    <dbReference type="NCBI Taxonomy" id="1171543"/>
    <lineage>
        <taxon>Bacteria</taxon>
        <taxon>Pseudomonadati</taxon>
        <taxon>Pseudomonadota</taxon>
        <taxon>Gammaproteobacteria</taxon>
        <taxon>Lysobacterales</taxon>
        <taxon>Marinicellaceae</taxon>
        <taxon>Marinicella</taxon>
    </lineage>
</organism>
<accession>A0A917CX27</accession>
<evidence type="ECO:0000313" key="11">
    <source>
        <dbReference type="Proteomes" id="UP000605253"/>
    </source>
</evidence>
<feature type="binding site" evidence="7 8">
    <location>
        <position position="12"/>
    </location>
    <ligand>
        <name>S-adenosyl-L-methionine</name>
        <dbReference type="ChEBI" id="CHEBI:59789"/>
    </ligand>
</feature>
<dbReference type="InterPro" id="IPR020598">
    <property type="entry name" value="rRNA_Ade_methylase_Trfase_N"/>
</dbReference>
<evidence type="ECO:0000256" key="4">
    <source>
        <dbReference type="ARBA" id="ARBA00022679"/>
    </source>
</evidence>
<proteinExistence type="inferred from homology"/>
<dbReference type="NCBIfam" id="TIGR00755">
    <property type="entry name" value="ksgA"/>
    <property type="match status" value="1"/>
</dbReference>
<comment type="catalytic activity">
    <reaction evidence="7">
        <text>adenosine(1518)/adenosine(1519) in 16S rRNA + 4 S-adenosyl-L-methionine = N(6)-dimethyladenosine(1518)/N(6)-dimethyladenosine(1519) in 16S rRNA + 4 S-adenosyl-L-homocysteine + 4 H(+)</text>
        <dbReference type="Rhea" id="RHEA:19609"/>
        <dbReference type="Rhea" id="RHEA-COMP:10232"/>
        <dbReference type="Rhea" id="RHEA-COMP:10233"/>
        <dbReference type="ChEBI" id="CHEBI:15378"/>
        <dbReference type="ChEBI" id="CHEBI:57856"/>
        <dbReference type="ChEBI" id="CHEBI:59789"/>
        <dbReference type="ChEBI" id="CHEBI:74411"/>
        <dbReference type="ChEBI" id="CHEBI:74493"/>
        <dbReference type="EC" id="2.1.1.182"/>
    </reaction>
</comment>
<comment type="caution">
    <text evidence="10">The sequence shown here is derived from an EMBL/GenBank/DDBJ whole genome shotgun (WGS) entry which is preliminary data.</text>
</comment>
<dbReference type="PANTHER" id="PTHR11727">
    <property type="entry name" value="DIMETHYLADENOSINE TRANSFERASE"/>
    <property type="match status" value="1"/>
</dbReference>
<evidence type="ECO:0000256" key="8">
    <source>
        <dbReference type="PROSITE-ProRule" id="PRU01026"/>
    </source>
</evidence>
<keyword evidence="4 7" id="KW-0808">Transferase</keyword>
<evidence type="ECO:0000259" key="9">
    <source>
        <dbReference type="SMART" id="SM00650"/>
    </source>
</evidence>
<dbReference type="InterPro" id="IPR020596">
    <property type="entry name" value="rRNA_Ade_Mease_Trfase_CS"/>
</dbReference>
<comment type="subcellular location">
    <subcellularLocation>
        <location evidence="7">Cytoplasm</location>
    </subcellularLocation>
</comment>
<dbReference type="GO" id="GO:0005829">
    <property type="term" value="C:cytosol"/>
    <property type="evidence" value="ECO:0007669"/>
    <property type="project" value="TreeGrafter"/>
</dbReference>
<dbReference type="Gene3D" id="3.40.50.150">
    <property type="entry name" value="Vaccinia Virus protein VP39"/>
    <property type="match status" value="1"/>
</dbReference>
<feature type="binding site" evidence="7 8">
    <location>
        <position position="37"/>
    </location>
    <ligand>
        <name>S-adenosyl-L-methionine</name>
        <dbReference type="ChEBI" id="CHEBI:59789"/>
    </ligand>
</feature>
<comment type="function">
    <text evidence="7">Specifically dimethylates two adjacent adenosines (A1518 and A1519) in the loop of a conserved hairpin near the 3'-end of 16S rRNA in the 30S particle. May play a critical role in biogenesis of 30S subunits.</text>
</comment>
<evidence type="ECO:0000256" key="2">
    <source>
        <dbReference type="ARBA" id="ARBA00022552"/>
    </source>
</evidence>
<dbReference type="RefSeq" id="WP_188365878.1">
    <property type="nucleotide sequence ID" value="NZ_BAABJF010000031.1"/>
</dbReference>
<keyword evidence="5 7" id="KW-0949">S-adenosyl-L-methionine</keyword>
<dbReference type="GO" id="GO:0003723">
    <property type="term" value="F:RNA binding"/>
    <property type="evidence" value="ECO:0007669"/>
    <property type="project" value="UniProtKB-UniRule"/>
</dbReference>
<dbReference type="HAMAP" id="MF_00607">
    <property type="entry name" value="16SrRNA_methyltr_A"/>
    <property type="match status" value="1"/>
</dbReference>
<feature type="binding site" evidence="7 8">
    <location>
        <position position="99"/>
    </location>
    <ligand>
        <name>S-adenosyl-L-methionine</name>
        <dbReference type="ChEBI" id="CHEBI:59789"/>
    </ligand>
</feature>
<dbReference type="SMART" id="SM00650">
    <property type="entry name" value="rADc"/>
    <property type="match status" value="1"/>
</dbReference>
<sequence length="252" mass="28668">MRAKKSLGQNFLRDESIIAQIIQLIRPQQAQHMIEIGPGTGALTDHLAMANVPLTLIEFDADLIGPLTQRFNDKPHVSIYHQDALQLQLDKGPYVVVGNLPYNISSPLLVHLMKQSSRIDRAVFMLQKELVQRICSSPGVKAFGRLSVMLQHRFDCFESLTVPPEAFQPIPKVDSQLIELIPKPKPTDVDLASLEFIVKQAFAQRRKTIRNNLKKWFSDDTLISLDIDPQQRPETLTVHQYEQLALDYHAHH</sequence>
<dbReference type="EMBL" id="BMEO01000013">
    <property type="protein sequence ID" value="GGG00935.1"/>
    <property type="molecule type" value="Genomic_DNA"/>
</dbReference>
<reference evidence="10" key="2">
    <citation type="submission" date="2020-09" db="EMBL/GenBank/DDBJ databases">
        <authorList>
            <person name="Sun Q."/>
            <person name="Zhou Y."/>
        </authorList>
    </citation>
    <scope>NUCLEOTIDE SEQUENCE</scope>
    <source>
        <strain evidence="10">CGMCC 1.12181</strain>
    </source>
</reference>
<dbReference type="InterPro" id="IPR023165">
    <property type="entry name" value="rRNA_Ade_diMease-like_C"/>
</dbReference>
<evidence type="ECO:0000256" key="1">
    <source>
        <dbReference type="ARBA" id="ARBA00022490"/>
    </source>
</evidence>
<evidence type="ECO:0000256" key="5">
    <source>
        <dbReference type="ARBA" id="ARBA00022691"/>
    </source>
</evidence>
<dbReference type="InterPro" id="IPR029063">
    <property type="entry name" value="SAM-dependent_MTases_sf"/>
</dbReference>
<gene>
    <name evidence="7 10" type="primary">rsmA</name>
    <name evidence="7" type="synonym">ksgA</name>
    <name evidence="10" type="ORF">GCM10011365_22760</name>
</gene>
<dbReference type="PANTHER" id="PTHR11727:SF7">
    <property type="entry name" value="DIMETHYLADENOSINE TRANSFERASE-RELATED"/>
    <property type="match status" value="1"/>
</dbReference>
<dbReference type="Pfam" id="PF00398">
    <property type="entry name" value="RrnaAD"/>
    <property type="match status" value="1"/>
</dbReference>
<dbReference type="FunFam" id="1.10.8.100:FF:000001">
    <property type="entry name" value="Ribosomal RNA small subunit methyltransferase A"/>
    <property type="match status" value="1"/>
</dbReference>
<dbReference type="Gene3D" id="1.10.8.100">
    <property type="entry name" value="Ribosomal RNA adenine dimethylase-like, domain 2"/>
    <property type="match status" value="1"/>
</dbReference>
<dbReference type="InterPro" id="IPR001737">
    <property type="entry name" value="KsgA/Erm"/>
</dbReference>
<dbReference type="SUPFAM" id="SSF53335">
    <property type="entry name" value="S-adenosyl-L-methionine-dependent methyltransferases"/>
    <property type="match status" value="1"/>
</dbReference>
<evidence type="ECO:0000256" key="7">
    <source>
        <dbReference type="HAMAP-Rule" id="MF_00607"/>
    </source>
</evidence>
<keyword evidence="2 7" id="KW-0698">rRNA processing</keyword>
<dbReference type="PROSITE" id="PS51689">
    <property type="entry name" value="SAM_RNA_A_N6_MT"/>
    <property type="match status" value="1"/>
</dbReference>
<keyword evidence="11" id="KW-1185">Reference proteome</keyword>